<dbReference type="AlphaFoldDB" id="A0A1X0I649"/>
<dbReference type="InterPro" id="IPR023606">
    <property type="entry name" value="CoA-Trfase_III_dom_1_sf"/>
</dbReference>
<accession>A0A1X0I649</accession>
<protein>
    <submittedName>
        <fullName evidence="1">Carnitine dehydratase</fullName>
    </submittedName>
</protein>
<dbReference type="PANTHER" id="PTHR48228:SF2">
    <property type="entry name" value="E-CINNAMOYL-COA:R-PHENYLLACTATE COA TRANSFERASE LARGE SUBUNIT"/>
    <property type="match status" value="1"/>
</dbReference>
<organism evidence="1 2">
    <name type="scientific">Mycobacterium paraseoulense</name>
    <dbReference type="NCBI Taxonomy" id="590652"/>
    <lineage>
        <taxon>Bacteria</taxon>
        <taxon>Bacillati</taxon>
        <taxon>Actinomycetota</taxon>
        <taxon>Actinomycetes</taxon>
        <taxon>Mycobacteriales</taxon>
        <taxon>Mycobacteriaceae</taxon>
        <taxon>Mycobacterium</taxon>
    </lineage>
</organism>
<dbReference type="InterPro" id="IPR044855">
    <property type="entry name" value="CoA-Trfase_III_dom3_sf"/>
</dbReference>
<dbReference type="Gene3D" id="3.40.50.10540">
    <property type="entry name" value="Crotonobetainyl-coa:carnitine coa-transferase, domain 1"/>
    <property type="match status" value="1"/>
</dbReference>
<dbReference type="STRING" id="590652.BST39_22340"/>
<dbReference type="InterPro" id="IPR003673">
    <property type="entry name" value="CoA-Trfase_fam_III"/>
</dbReference>
<keyword evidence="2" id="KW-1185">Reference proteome</keyword>
<evidence type="ECO:0000313" key="2">
    <source>
        <dbReference type="Proteomes" id="UP000192513"/>
    </source>
</evidence>
<dbReference type="InterPro" id="IPR050509">
    <property type="entry name" value="CoA-transferase_III"/>
</dbReference>
<dbReference type="Gene3D" id="3.30.1540.10">
    <property type="entry name" value="formyl-coa transferase, domain 3"/>
    <property type="match status" value="1"/>
</dbReference>
<dbReference type="Pfam" id="PF02515">
    <property type="entry name" value="CoA_transf_3"/>
    <property type="match status" value="1"/>
</dbReference>
<dbReference type="RefSeq" id="WP_083174125.1">
    <property type="nucleotide sequence ID" value="NZ_AP022619.1"/>
</dbReference>
<name>A0A1X0I649_9MYCO</name>
<dbReference type="GO" id="GO:0003824">
    <property type="term" value="F:catalytic activity"/>
    <property type="evidence" value="ECO:0007669"/>
    <property type="project" value="InterPro"/>
</dbReference>
<dbReference type="Proteomes" id="UP000192513">
    <property type="component" value="Unassembled WGS sequence"/>
</dbReference>
<evidence type="ECO:0000313" key="1">
    <source>
        <dbReference type="EMBL" id="ORB35434.1"/>
    </source>
</evidence>
<proteinExistence type="predicted"/>
<dbReference type="PANTHER" id="PTHR48228">
    <property type="entry name" value="SUCCINYL-COA--D-CITRAMALATE COA-TRANSFERASE"/>
    <property type="match status" value="1"/>
</dbReference>
<reference evidence="1 2" key="1">
    <citation type="submission" date="2017-02" db="EMBL/GenBank/DDBJ databases">
        <title>The new phylogeny of genus Mycobacterium.</title>
        <authorList>
            <person name="Tortoli E."/>
            <person name="Trovato A."/>
            <person name="Cirillo D.M."/>
        </authorList>
    </citation>
    <scope>NUCLEOTIDE SEQUENCE [LARGE SCALE GENOMIC DNA]</scope>
    <source>
        <strain evidence="1 2">DSM 45000</strain>
    </source>
</reference>
<dbReference type="OrthoDB" id="9797653at2"/>
<dbReference type="EMBL" id="MVIE01000037">
    <property type="protein sequence ID" value="ORB35434.1"/>
    <property type="molecule type" value="Genomic_DNA"/>
</dbReference>
<gene>
    <name evidence="1" type="ORF">BST39_22340</name>
</gene>
<sequence length="409" mass="43664">MDKPLAGVRVLEVAQFTFVPSAGAILADWGADVIKVENPVTGDAQRNLFTASHSEWSEPSSPFTPHIEAPNRGKRSIGLGLTSPLARPILEALLRRSDVILTNHLPVVRSKLRIDVDDVRSINPDIIYAVGSGFGGRGPGRDRPGYDTTAFWARGGSADGATSCLAGEPTYMPCGAYGDNIGGLAIAGGVAAALYRRRVSGQPSVIDVSLLGVGAWATQFDVNMALMSGGHLPKVELDTPVAGNPLVASYRTRDGRFVQLAMLDPLPYWSEFCMCMGSPEAAADKRFATHDAIAENIHSACEIVANLIGRYPLDECERRLSGCSGAWAVWQDSWDLANDDDLVANGGIVEVVDAQGVPRKLVANPIQFDISTAPSKRAPQFAEHTDAILREIGVDDVTFGELKMEGVIV</sequence>
<comment type="caution">
    <text evidence="1">The sequence shown here is derived from an EMBL/GenBank/DDBJ whole genome shotgun (WGS) entry which is preliminary data.</text>
</comment>
<dbReference type="SUPFAM" id="SSF89796">
    <property type="entry name" value="CoA-transferase family III (CaiB/BaiF)"/>
    <property type="match status" value="1"/>
</dbReference>